<gene>
    <name evidence="1" type="ORF">CLIB1444_09S02564</name>
</gene>
<sequence>MSKSKTVITGPRIYDPIDELIFEPSLPGISYSFDDNGNWEQAIYQVSSNPIQPECPTASILWQHGKYTMNKDGSLTLNPYPSDGRKLFSDPCKVDESIYMRCNEIEKITKFVIEWDGYNGKHKLQLFGFDGSKKQPLWLEYYPPVMLPTQVLNPTNEKEKYSLSKINRKLKRSIENRSNTTLLREKDIFDVVAFHFLSITALVGIAMGLFILVKTMRPKPNLRTMTMM</sequence>
<proteinExistence type="predicted"/>
<protein>
    <submittedName>
        <fullName evidence="1">Protein Rot1p</fullName>
    </submittedName>
</protein>
<evidence type="ECO:0000313" key="1">
    <source>
        <dbReference type="EMBL" id="CAH6722392.1"/>
    </source>
</evidence>
<keyword evidence="2" id="KW-1185">Reference proteome</keyword>
<comment type="caution">
    <text evidence="1">The sequence shown here is derived from an EMBL/GenBank/DDBJ whole genome shotgun (WGS) entry which is preliminary data.</text>
</comment>
<name>A0ACA9YCR7_9ASCO</name>
<dbReference type="EMBL" id="CALSDN010000009">
    <property type="protein sequence ID" value="CAH6722392.1"/>
    <property type="molecule type" value="Genomic_DNA"/>
</dbReference>
<accession>A0ACA9YCR7</accession>
<dbReference type="Proteomes" id="UP001152531">
    <property type="component" value="Unassembled WGS sequence"/>
</dbReference>
<organism evidence="1 2">
    <name type="scientific">[Candida] jaroonii</name>
    <dbReference type="NCBI Taxonomy" id="467808"/>
    <lineage>
        <taxon>Eukaryota</taxon>
        <taxon>Fungi</taxon>
        <taxon>Dikarya</taxon>
        <taxon>Ascomycota</taxon>
        <taxon>Saccharomycotina</taxon>
        <taxon>Pichiomycetes</taxon>
        <taxon>Debaryomycetaceae</taxon>
        <taxon>Yamadazyma</taxon>
    </lineage>
</organism>
<reference evidence="1" key="1">
    <citation type="submission" date="2022-06" db="EMBL/GenBank/DDBJ databases">
        <authorList>
            <person name="Legras J.-L."/>
            <person name="Devillers H."/>
            <person name="Grondin C."/>
        </authorList>
    </citation>
    <scope>NUCLEOTIDE SEQUENCE</scope>
    <source>
        <strain evidence="1">CLIB 1444</strain>
    </source>
</reference>
<evidence type="ECO:0000313" key="2">
    <source>
        <dbReference type="Proteomes" id="UP001152531"/>
    </source>
</evidence>